<dbReference type="Proteomes" id="UP001222680">
    <property type="component" value="Chromosome"/>
</dbReference>
<sequence>MLHVGLACRLWQGLACVLRVLGFWPLAGPIALCSPLVMALFLYVVCGVGYPEI</sequence>
<proteinExistence type="predicted"/>
<gene>
    <name evidence="2" type="ORF">MAY91_00470</name>
</gene>
<keyword evidence="3" id="KW-1185">Reference proteome</keyword>
<reference evidence="2 3" key="1">
    <citation type="submission" date="2022-02" db="EMBL/GenBank/DDBJ databases">
        <title>Phenotypic, genotypic and serological characterization of Edwardsiella ictaluri from catfish and ornamental fish species.</title>
        <authorList>
            <person name="Rose D."/>
            <person name="Tekedar H.C."/>
            <person name="Waldbieser G.C."/>
            <person name="Aarattuthodi S."/>
            <person name="Griffin M.J."/>
        </authorList>
    </citation>
    <scope>NUCLEOTIDE SEQUENCE [LARGE SCALE GENOMIC DNA]</scope>
    <source>
        <strain evidence="2 3">13 TAL-140 K3</strain>
    </source>
</reference>
<keyword evidence="1" id="KW-1133">Transmembrane helix</keyword>
<evidence type="ECO:0000313" key="3">
    <source>
        <dbReference type="Proteomes" id="UP001222680"/>
    </source>
</evidence>
<dbReference type="RefSeq" id="WP_015871878.1">
    <property type="nucleotide sequence ID" value="NZ_AP028097.1"/>
</dbReference>
<evidence type="ECO:0000313" key="2">
    <source>
        <dbReference type="EMBL" id="WFN96697.1"/>
    </source>
</evidence>
<protein>
    <submittedName>
        <fullName evidence="2">Uncharacterized protein</fullName>
    </submittedName>
</protein>
<keyword evidence="1" id="KW-0472">Membrane</keyword>
<accession>A0ABY8GHA7</accession>
<keyword evidence="1" id="KW-0812">Transmembrane</keyword>
<evidence type="ECO:0000256" key="1">
    <source>
        <dbReference type="SAM" id="Phobius"/>
    </source>
</evidence>
<dbReference type="GeneID" id="69539503"/>
<feature type="transmembrane region" description="Helical" evidence="1">
    <location>
        <begin position="27"/>
        <end position="50"/>
    </location>
</feature>
<name>A0ABY8GHA7_EDWIC</name>
<dbReference type="EMBL" id="CP092014">
    <property type="protein sequence ID" value="WFN96697.1"/>
    <property type="molecule type" value="Genomic_DNA"/>
</dbReference>
<organism evidence="2 3">
    <name type="scientific">Edwardsiella ictaluri</name>
    <dbReference type="NCBI Taxonomy" id="67780"/>
    <lineage>
        <taxon>Bacteria</taxon>
        <taxon>Pseudomonadati</taxon>
        <taxon>Pseudomonadota</taxon>
        <taxon>Gammaproteobacteria</taxon>
        <taxon>Enterobacterales</taxon>
        <taxon>Hafniaceae</taxon>
        <taxon>Edwardsiella</taxon>
    </lineage>
</organism>